<feature type="domain" description="Outer membrane protein beta-barrel" evidence="2">
    <location>
        <begin position="771"/>
        <end position="905"/>
    </location>
</feature>
<dbReference type="SUPFAM" id="SSF49464">
    <property type="entry name" value="Carboxypeptidase regulatory domain-like"/>
    <property type="match status" value="1"/>
</dbReference>
<dbReference type="Pfam" id="PF14905">
    <property type="entry name" value="OMP_b-brl_3"/>
    <property type="match status" value="2"/>
</dbReference>
<evidence type="ECO:0000313" key="3">
    <source>
        <dbReference type="EMBL" id="PUZ25629.1"/>
    </source>
</evidence>
<accession>A0A2T7BH73</accession>
<dbReference type="EMBL" id="QCYK01000002">
    <property type="protein sequence ID" value="PUZ25629.1"/>
    <property type="molecule type" value="Genomic_DNA"/>
</dbReference>
<keyword evidence="1" id="KW-0732">Signal</keyword>
<dbReference type="InterPro" id="IPR041700">
    <property type="entry name" value="OMP_b-brl_3"/>
</dbReference>
<gene>
    <name evidence="3" type="ORF">DCC81_15265</name>
</gene>
<reference evidence="3 4" key="1">
    <citation type="submission" date="2018-04" db="EMBL/GenBank/DDBJ databases">
        <title>Chitinophaga fuyangensis sp. nov., isolated from soil in a chemical factory.</title>
        <authorList>
            <person name="Chen K."/>
        </authorList>
    </citation>
    <scope>NUCLEOTIDE SEQUENCE [LARGE SCALE GENOMIC DNA]</scope>
    <source>
        <strain evidence="3 4">LY-1</strain>
    </source>
</reference>
<keyword evidence="4" id="KW-1185">Reference proteome</keyword>
<proteinExistence type="predicted"/>
<feature type="signal peptide" evidence="1">
    <location>
        <begin position="1"/>
        <end position="19"/>
    </location>
</feature>
<dbReference type="RefSeq" id="WP_108687469.1">
    <property type="nucleotide sequence ID" value="NZ_QCYK01000002.1"/>
</dbReference>
<evidence type="ECO:0000259" key="2">
    <source>
        <dbReference type="Pfam" id="PF14905"/>
    </source>
</evidence>
<comment type="caution">
    <text evidence="3">The sequence shown here is derived from an EMBL/GenBank/DDBJ whole genome shotgun (WGS) entry which is preliminary data.</text>
</comment>
<feature type="domain" description="Outer membrane protein beta-barrel" evidence="2">
    <location>
        <begin position="458"/>
        <end position="763"/>
    </location>
</feature>
<dbReference type="Proteomes" id="UP000244450">
    <property type="component" value="Unassembled WGS sequence"/>
</dbReference>
<dbReference type="OrthoDB" id="606930at2"/>
<name>A0A2T7BH73_9BACT</name>
<protein>
    <recommendedName>
        <fullName evidence="2">Outer membrane protein beta-barrel domain-containing protein</fullName>
    </recommendedName>
</protein>
<organism evidence="3 4">
    <name type="scientific">Chitinophaga parva</name>
    <dbReference type="NCBI Taxonomy" id="2169414"/>
    <lineage>
        <taxon>Bacteria</taxon>
        <taxon>Pseudomonadati</taxon>
        <taxon>Bacteroidota</taxon>
        <taxon>Chitinophagia</taxon>
        <taxon>Chitinophagales</taxon>
        <taxon>Chitinophagaceae</taxon>
        <taxon>Chitinophaga</taxon>
    </lineage>
</organism>
<dbReference type="InterPro" id="IPR008969">
    <property type="entry name" value="CarboxyPept-like_regulatory"/>
</dbReference>
<evidence type="ECO:0000313" key="4">
    <source>
        <dbReference type="Proteomes" id="UP000244450"/>
    </source>
</evidence>
<evidence type="ECO:0000256" key="1">
    <source>
        <dbReference type="SAM" id="SignalP"/>
    </source>
</evidence>
<feature type="chain" id="PRO_5015409213" description="Outer membrane protein beta-barrel domain-containing protein" evidence="1">
    <location>
        <begin position="20"/>
        <end position="914"/>
    </location>
</feature>
<sequence length="914" mass="101477">MKFLVLVICGCLGLAIAHAQTGTVTGKLTDTLNKREPGMATVQVRRTADSTLVTYRLANERGDFKIPGLPLNVPLRLTVTYTGYLPLRKVFTIHPDKTTLDLGKLNMETTTKQLDEVVIRSEAPPIVMRNDTMEFNADAFKTLPDAVLQDLLKKLPGVSFNAKGELMANGKKVNKILVDGKVFFGDDPSIALQNLPTNVIDKVQVTDDKEQKEELNGEHEEEVGKVINIKLKKSIKKGAFGKVYAGGGTNSRYEAGGIINSFRDTLQISALGFANNVNEAGFSVGDVRSMGGMERGENGANLWGDDYMQVSGVDIGSADNGIRTNKAGGININYDLGDKLSVNGKYFLGNTRNETASRNNTKQLIGDTTLFNTGSGTGVRSNTSNGLSFKLAGKKDSTFNWRYVPSISFGNSDHSNMNEGFTSSNYAPQLNDQRTTSEGHSTFHSYRHSIVGTYNFKQKKGRSITFSQDIDTRTNNGGDSTTSLSHTYLTGEVVDLAQFKRSHQKTLNVNQRLFYSEPLTKAVTLTFTASASYSSEDNVLHTYDRDTVEHKLSALDSAYSSENHRAGWTTNGQVGLRFKLAKSMSLNVSGQWQQQTVHSTFGPKFSPVDQRITNFIPGLSFNYKGFNVYYGRNVDLPWASQIQPRPDISNPLAITVGNPNLKPSVRDYVSAYYQAAKDDKSIWAYSSFSASSNEAMRVSKVNADGSQVTSFINKDGIYRFYLSGEGTIGLHKTETWRLSLSAGADVNYGKSFVAVNSPVSGQTTFSTSPRAGLELNLKDVFELSTRFNLDYNRSMFELKSYQSQSTRVNRITTNMVVRPDKNLTFETNLVYRFNDALDPGISRNNYLWNASLSYMIGKDRRYQVKAAIFDILNQHNNLYRGVYLNYVSDYQSMVLQRYAMLSLIYNIRGFRPKN</sequence>
<dbReference type="SUPFAM" id="SSF56935">
    <property type="entry name" value="Porins"/>
    <property type="match status" value="1"/>
</dbReference>
<dbReference type="AlphaFoldDB" id="A0A2T7BH73"/>